<evidence type="ECO:0000256" key="2">
    <source>
        <dbReference type="ARBA" id="ARBA00022980"/>
    </source>
</evidence>
<evidence type="ECO:0000256" key="3">
    <source>
        <dbReference type="ARBA" id="ARBA00023274"/>
    </source>
</evidence>
<keyword evidence="2" id="KW-0689">Ribosomal protein</keyword>
<comment type="similarity">
    <text evidence="1">Belongs to the bacterial ribosomal protein bS21 family.</text>
</comment>
<evidence type="ECO:0000256" key="1">
    <source>
        <dbReference type="ARBA" id="ARBA00006640"/>
    </source>
</evidence>
<gene>
    <name evidence="4" type="ORF">K7432_005483</name>
</gene>
<name>A0ABR2W309_9FUNG</name>
<organism evidence="4 5">
    <name type="scientific">Basidiobolus ranarum</name>
    <dbReference type="NCBI Taxonomy" id="34480"/>
    <lineage>
        <taxon>Eukaryota</taxon>
        <taxon>Fungi</taxon>
        <taxon>Fungi incertae sedis</taxon>
        <taxon>Zoopagomycota</taxon>
        <taxon>Entomophthoromycotina</taxon>
        <taxon>Basidiobolomycetes</taxon>
        <taxon>Basidiobolales</taxon>
        <taxon>Basidiobolaceae</taxon>
        <taxon>Basidiobolus</taxon>
    </lineage>
</organism>
<dbReference type="PANTHER" id="PTHR41237:SF1">
    <property type="entry name" value="SMALL RIBOSOMAL SUBUNIT PROTEIN BS21M"/>
    <property type="match status" value="1"/>
</dbReference>
<keyword evidence="5" id="KW-1185">Reference proteome</keyword>
<dbReference type="Proteomes" id="UP001479436">
    <property type="component" value="Unassembled WGS sequence"/>
</dbReference>
<evidence type="ECO:0008006" key="6">
    <source>
        <dbReference type="Google" id="ProtNLM"/>
    </source>
</evidence>
<evidence type="ECO:0000313" key="5">
    <source>
        <dbReference type="Proteomes" id="UP001479436"/>
    </source>
</evidence>
<protein>
    <recommendedName>
        <fullName evidence="6">Ribosomal protein S21</fullName>
    </recommendedName>
</protein>
<dbReference type="EMBL" id="JASJQH010007093">
    <property type="protein sequence ID" value="KAK9718468.1"/>
    <property type="molecule type" value="Genomic_DNA"/>
</dbReference>
<comment type="caution">
    <text evidence="4">The sequence shown here is derived from an EMBL/GenBank/DDBJ whole genome shotgun (WGS) entry which is preliminary data.</text>
</comment>
<sequence>MLINLCKNTLVKLGPVTSSAVNTSRATSAYIQTSGYSSFSSYLSSTEKAEKTKTSAVETPGFEQDFEAGISQGRSVAVHNGNVLQAYRRLNNIIKDNNIRKELRQNEYFERPSVKKHRLAVERNRRLFQRVISKKVALVMQMKNRYVPKSYRFVNILNFLSIFLCTTKQRNVNDFTRITVWITYISKGTLLKYV</sequence>
<proteinExistence type="inferred from homology"/>
<evidence type="ECO:0000313" key="4">
    <source>
        <dbReference type="EMBL" id="KAK9718468.1"/>
    </source>
</evidence>
<keyword evidence="3" id="KW-0687">Ribonucleoprotein</keyword>
<dbReference type="PANTHER" id="PTHR41237">
    <property type="entry name" value="37S RIBOSOMAL PROTEIN MRP21, MITOCHONDRIAL"/>
    <property type="match status" value="1"/>
</dbReference>
<reference evidence="4 5" key="1">
    <citation type="submission" date="2023-04" db="EMBL/GenBank/DDBJ databases">
        <title>Genome of Basidiobolus ranarum AG-B5.</title>
        <authorList>
            <person name="Stajich J.E."/>
            <person name="Carter-House D."/>
            <person name="Gryganskyi A."/>
        </authorList>
    </citation>
    <scope>NUCLEOTIDE SEQUENCE [LARGE SCALE GENOMIC DNA]</scope>
    <source>
        <strain evidence="4 5">AG-B5</strain>
    </source>
</reference>
<dbReference type="InterPro" id="IPR001911">
    <property type="entry name" value="Ribosomal_bS21"/>
</dbReference>
<accession>A0ABR2W309</accession>
<dbReference type="NCBIfam" id="TIGR00030">
    <property type="entry name" value="S21p"/>
    <property type="match status" value="1"/>
</dbReference>
<dbReference type="Pfam" id="PF01165">
    <property type="entry name" value="Ribosomal_S21"/>
    <property type="match status" value="1"/>
</dbReference>
<dbReference type="InterPro" id="IPR052837">
    <property type="entry name" value="Mitoribosomal_bS21"/>
</dbReference>